<comment type="caution">
    <text evidence="1">The sequence shown here is derived from an EMBL/GenBank/DDBJ whole genome shotgun (WGS) entry which is preliminary data.</text>
</comment>
<proteinExistence type="predicted"/>
<evidence type="ECO:0000313" key="1">
    <source>
        <dbReference type="EMBL" id="MCU6700003.1"/>
    </source>
</evidence>
<dbReference type="SMART" id="SM00855">
    <property type="entry name" value="PGAM"/>
    <property type="match status" value="1"/>
</dbReference>
<dbReference type="SUPFAM" id="SSF53254">
    <property type="entry name" value="Phosphoglycerate mutase-like"/>
    <property type="match status" value="1"/>
</dbReference>
<dbReference type="InterPro" id="IPR050275">
    <property type="entry name" value="PGM_Phosphatase"/>
</dbReference>
<dbReference type="EMBL" id="JAOQJV010000007">
    <property type="protein sequence ID" value="MCU6700003.1"/>
    <property type="molecule type" value="Genomic_DNA"/>
</dbReference>
<dbReference type="Proteomes" id="UP001207605">
    <property type="component" value="Unassembled WGS sequence"/>
</dbReference>
<dbReference type="InterPro" id="IPR001345">
    <property type="entry name" value="PG/BPGM_mutase_AS"/>
</dbReference>
<keyword evidence="2" id="KW-1185">Reference proteome</keyword>
<dbReference type="PROSITE" id="PS00175">
    <property type="entry name" value="PG_MUTASE"/>
    <property type="match status" value="1"/>
</dbReference>
<dbReference type="Pfam" id="PF00300">
    <property type="entry name" value="His_Phos_1"/>
    <property type="match status" value="1"/>
</dbReference>
<dbReference type="RefSeq" id="WP_262581483.1">
    <property type="nucleotide sequence ID" value="NZ_JAOQJV010000007.1"/>
</dbReference>
<organism evidence="1 2">
    <name type="scientific">Dorea ammoniilytica</name>
    <dbReference type="NCBI Taxonomy" id="2981788"/>
    <lineage>
        <taxon>Bacteria</taxon>
        <taxon>Bacillati</taxon>
        <taxon>Bacillota</taxon>
        <taxon>Clostridia</taxon>
        <taxon>Lachnospirales</taxon>
        <taxon>Lachnospiraceae</taxon>
        <taxon>Dorea</taxon>
    </lineage>
</organism>
<reference evidence="1 2" key="1">
    <citation type="journal article" date="2021" name="ISME Commun">
        <title>Automated analysis of genomic sequences facilitates high-throughput and comprehensive description of bacteria.</title>
        <authorList>
            <person name="Hitch T.C.A."/>
        </authorList>
    </citation>
    <scope>NUCLEOTIDE SEQUENCE [LARGE SCALE GENOMIC DNA]</scope>
    <source>
        <strain evidence="1 2">Sanger_02</strain>
    </source>
</reference>
<name>A0ABT2S699_9FIRM</name>
<dbReference type="CDD" id="cd07067">
    <property type="entry name" value="HP_PGM_like"/>
    <property type="match status" value="1"/>
</dbReference>
<dbReference type="InterPro" id="IPR013078">
    <property type="entry name" value="His_Pase_superF_clade-1"/>
</dbReference>
<sequence>MKLYLIRHGETDYNKMKRNQGQIDIPLNEYGRELARKTREGLAEVPFDLCLCSPLSRARETAEIILEGRDIPIITDERLIEISFGRYEGRCWNPDTWDEEMPRDFQCFFTEPGRYEAPDDGETLEHLEERTGEFLQEICHKKEYQNHTILVSTHGGALASMIANIKKLPKENFWGDGCSHNCGVTILDVRDGVPVILAEDRIYY</sequence>
<dbReference type="InterPro" id="IPR029033">
    <property type="entry name" value="His_PPase_superfam"/>
</dbReference>
<dbReference type="Gene3D" id="3.40.50.1240">
    <property type="entry name" value="Phosphoglycerate mutase-like"/>
    <property type="match status" value="1"/>
</dbReference>
<gene>
    <name evidence="1" type="ORF">OCV65_07135</name>
</gene>
<dbReference type="PANTHER" id="PTHR48100">
    <property type="entry name" value="BROAD-SPECIFICITY PHOSPHATASE YOR283W-RELATED"/>
    <property type="match status" value="1"/>
</dbReference>
<accession>A0ABT2S699</accession>
<protein>
    <submittedName>
        <fullName evidence="1">Histidine phosphatase family protein</fullName>
    </submittedName>
</protein>
<evidence type="ECO:0000313" key="2">
    <source>
        <dbReference type="Proteomes" id="UP001207605"/>
    </source>
</evidence>